<dbReference type="AlphaFoldDB" id="A0ABD4DUG2"/>
<evidence type="ECO:0000259" key="1">
    <source>
        <dbReference type="Pfam" id="PF06812"/>
    </source>
</evidence>
<gene>
    <name evidence="2" type="ORF">WJ68_25145</name>
</gene>
<dbReference type="EMBL" id="LPAD01000100">
    <property type="protein sequence ID" value="KVN76744.1"/>
    <property type="molecule type" value="Genomic_DNA"/>
</dbReference>
<evidence type="ECO:0000313" key="3">
    <source>
        <dbReference type="Proteomes" id="UP000057910"/>
    </source>
</evidence>
<sequence>MPVIDVTDLLRDLSENAPCGPDLEYSEDYLELARLIQGTPDIEYGNMHQPAEEPDWKAVKALALRMLEQSRDLRLAVHLTCACLPLDGLSGLEDGLALIEGLLERHWDHVHPQLDPGDANDPTARINTLVGLDEKNGLIRHVALASLVDVPAYGRFCLRDIDMAAGEFVPKADEAVQDMAIIDAAFKAAALDELTETVSVLTRACDRIKRIEMLLTGRVGHARAIRFEALSQVLRRAESVVTVRLRQHPQWVAKVDAQVPEQMGGGNTANPSLPAVHEIGNRDDVVRLLDLICEYYVREDPASPVPLFLQRARRLVHMSFIEIMNDLSPQSLGEINHLAGMGNG</sequence>
<organism evidence="2 3">
    <name type="scientific">Burkholderia ubonensis</name>
    <dbReference type="NCBI Taxonomy" id="101571"/>
    <lineage>
        <taxon>Bacteria</taxon>
        <taxon>Pseudomonadati</taxon>
        <taxon>Pseudomonadota</taxon>
        <taxon>Betaproteobacteria</taxon>
        <taxon>Burkholderiales</taxon>
        <taxon>Burkholderiaceae</taxon>
        <taxon>Burkholderia</taxon>
        <taxon>Burkholderia cepacia complex</taxon>
    </lineage>
</organism>
<evidence type="ECO:0000313" key="2">
    <source>
        <dbReference type="EMBL" id="KVN76744.1"/>
    </source>
</evidence>
<name>A0ABD4DUG2_9BURK</name>
<dbReference type="RefSeq" id="WP_059919163.1">
    <property type="nucleotide sequence ID" value="NZ_LOZC01000063.1"/>
</dbReference>
<feature type="domain" description="ImpA N-terminal" evidence="1">
    <location>
        <begin position="11"/>
        <end position="133"/>
    </location>
</feature>
<comment type="caution">
    <text evidence="2">The sequence shown here is derived from an EMBL/GenBank/DDBJ whole genome shotgun (WGS) entry which is preliminary data.</text>
</comment>
<dbReference type="InterPro" id="IPR010657">
    <property type="entry name" value="ImpA_N"/>
</dbReference>
<reference evidence="2 3" key="1">
    <citation type="submission" date="2015-11" db="EMBL/GenBank/DDBJ databases">
        <title>Expanding the genomic diversity of Burkholderia species for the development of highly accurate diagnostics.</title>
        <authorList>
            <person name="Sahl J."/>
            <person name="Keim P."/>
            <person name="Wagner D."/>
        </authorList>
    </citation>
    <scope>NUCLEOTIDE SEQUENCE [LARGE SCALE GENOMIC DNA]</scope>
    <source>
        <strain evidence="2 3">MSMB1585WGS</strain>
    </source>
</reference>
<dbReference type="NCBIfam" id="TIGR03363">
    <property type="entry name" value="VI_chp_8"/>
    <property type="match status" value="1"/>
</dbReference>
<accession>A0ABD4DUG2</accession>
<dbReference type="InterPro" id="IPR017740">
    <property type="entry name" value="TssA-like"/>
</dbReference>
<dbReference type="Pfam" id="PF06812">
    <property type="entry name" value="ImpA_N"/>
    <property type="match status" value="1"/>
</dbReference>
<dbReference type="PANTHER" id="PTHR37951">
    <property type="entry name" value="CYTOPLASMIC PROTEIN-RELATED"/>
    <property type="match status" value="1"/>
</dbReference>
<proteinExistence type="predicted"/>
<dbReference type="Proteomes" id="UP000057910">
    <property type="component" value="Unassembled WGS sequence"/>
</dbReference>
<dbReference type="PANTHER" id="PTHR37951:SF1">
    <property type="entry name" value="TYPE VI SECRETION SYSTEM COMPONENT TSSA1"/>
    <property type="match status" value="1"/>
</dbReference>
<protein>
    <submittedName>
        <fullName evidence="2">Type VI secretion-associated protein, ImpA family</fullName>
    </submittedName>
</protein>